<evidence type="ECO:0000313" key="2">
    <source>
        <dbReference type="Proteomes" id="UP001163293"/>
    </source>
</evidence>
<sequence>MNSFEDMVNDRAAELSGAAKERSTRHDELRDVYASAAALAAQNIRMVLADACGVLQHRRVPTSLAATTAGPDGANWYFVAEALGWNFKRGGIDAFLTIDGRISMEHGRKQLPNDFLSITEVRARFEKATLIKPLINPHQMVPAFGQVVNLHTRQAAWLGPDRLVETVHGETKVLFPTSSYSTLGLDFTKDGQVLVHHRDWDTDSFSPLDRWLADAVGGLIAELGV</sequence>
<gene>
    <name evidence="1" type="ORF">NL394_04465</name>
</gene>
<keyword evidence="2" id="KW-1185">Reference proteome</keyword>
<organism evidence="1 2">
    <name type="scientific">Paenarthrobacter ureafaciens</name>
    <dbReference type="NCBI Taxonomy" id="37931"/>
    <lineage>
        <taxon>Bacteria</taxon>
        <taxon>Bacillati</taxon>
        <taxon>Actinomycetota</taxon>
        <taxon>Actinomycetes</taxon>
        <taxon>Micrococcales</taxon>
        <taxon>Micrococcaceae</taxon>
        <taxon>Paenarthrobacter</taxon>
    </lineage>
</organism>
<evidence type="ECO:0000313" key="1">
    <source>
        <dbReference type="EMBL" id="UYV98489.1"/>
    </source>
</evidence>
<dbReference type="Proteomes" id="UP001163293">
    <property type="component" value="Chromosome"/>
</dbReference>
<dbReference type="EMBL" id="CP101185">
    <property type="protein sequence ID" value="UYV98489.1"/>
    <property type="molecule type" value="Genomic_DNA"/>
</dbReference>
<accession>A0AAX3EL00</accession>
<protein>
    <submittedName>
        <fullName evidence="1">Uncharacterized protein</fullName>
    </submittedName>
</protein>
<name>A0AAX3EL00_PAEUR</name>
<reference evidence="1" key="1">
    <citation type="submission" date="2022-07" db="EMBL/GenBank/DDBJ databases">
        <authorList>
            <person name="Wu T."/>
        </authorList>
    </citation>
    <scope>NUCLEOTIDE SEQUENCE</scope>
    <source>
        <strain evidence="1">SD-1</strain>
    </source>
</reference>
<dbReference type="RefSeq" id="WP_069695425.1">
    <property type="nucleotide sequence ID" value="NZ_CP043010.1"/>
</dbReference>
<dbReference type="AlphaFoldDB" id="A0AAX3EL00"/>
<proteinExistence type="predicted"/>